<proteinExistence type="predicted"/>
<dbReference type="AlphaFoldDB" id="A0A9P7QL07"/>
<evidence type="ECO:0000313" key="3">
    <source>
        <dbReference type="Proteomes" id="UP000707071"/>
    </source>
</evidence>
<dbReference type="InterPro" id="IPR023213">
    <property type="entry name" value="CAT-like_dom_sf"/>
</dbReference>
<keyword evidence="3" id="KW-1185">Reference proteome</keyword>
<dbReference type="Gene3D" id="3.30.559.10">
    <property type="entry name" value="Chloramphenicol acetyltransferase-like domain"/>
    <property type="match status" value="1"/>
</dbReference>
<name>A0A9P7QL07_9HYPO</name>
<dbReference type="Proteomes" id="UP000707071">
    <property type="component" value="Unassembled WGS sequence"/>
</dbReference>
<accession>A0A9P7QL07</accession>
<gene>
    <name evidence="2" type="ORF">E4U09_006604</name>
</gene>
<sequence>MPIFGWRKKPASGPADIDMSGWHEYPVHLMDGSKLNHKVLGWTMRFDDVLDAEMLRSALTRLLGMGDWRKLGGRLRRDTQNKDKLKILVPQEFSPSHPAVEYQHNVFPQAISSHPIGAQVIRPTTTPTAQPLEKHLSQFMTPEGYPDTVDGLLQTTKSQLALTISSFDDATLVSLALPQTLLDVSGVVSLVQNWSFVLAGRDSDVAPLLNTQHDILDDITAANNAIAPQDCLMEKMRITGFGYLKLLGRHMAEATQRKRRLQALYIPRDTYQSLLAKLRQEEEADSEKDDHPSNETACPEPRIQDMHLLLAWLIRIIAAQESAESRPLALITLYDLRLYIQKLKYITHSDSHTDKDKGAGHISQILMSSHCATFPADMLRNTNYTKNEAEGAQQTNTKKKNNNNNNNNNKKKSNSVGRIAKSYREQAAALTSEDEAIAQVKAMRKELCSEKPGFALYGTSDSLVVFCHPFEGLDVARMADFAAAVVIVKKSVTVGEKVVEEGHGEVMNGGEKGREKMTPAGRIVGNVFNAVNWTDAGVDAAWLLGEDCGGGCWVVAKLSSGSWDGVLGELRGL</sequence>
<feature type="region of interest" description="Disordered" evidence="1">
    <location>
        <begin position="389"/>
        <end position="417"/>
    </location>
</feature>
<reference evidence="2 3" key="1">
    <citation type="journal article" date="2020" name="bioRxiv">
        <title>Whole genome comparisons of ergot fungi reveals the divergence and evolution of species within the genus Claviceps are the result of varying mechanisms driving genome evolution and host range expansion.</title>
        <authorList>
            <person name="Wyka S.A."/>
            <person name="Mondo S.J."/>
            <person name="Liu M."/>
            <person name="Dettman J."/>
            <person name="Nalam V."/>
            <person name="Broders K.D."/>
        </authorList>
    </citation>
    <scope>NUCLEOTIDE SEQUENCE [LARGE SCALE GENOMIC DNA]</scope>
    <source>
        <strain evidence="2 3">Clav52</strain>
    </source>
</reference>
<feature type="region of interest" description="Disordered" evidence="1">
    <location>
        <begin position="279"/>
        <end position="299"/>
    </location>
</feature>
<comment type="caution">
    <text evidence="2">The sequence shown here is derived from an EMBL/GenBank/DDBJ whole genome shotgun (WGS) entry which is preliminary data.</text>
</comment>
<protein>
    <submittedName>
        <fullName evidence="2">Uncharacterized protein</fullName>
    </submittedName>
</protein>
<evidence type="ECO:0000313" key="2">
    <source>
        <dbReference type="EMBL" id="KAG6300614.1"/>
    </source>
</evidence>
<evidence type="ECO:0000256" key="1">
    <source>
        <dbReference type="SAM" id="MobiDB-lite"/>
    </source>
</evidence>
<organism evidence="2 3">
    <name type="scientific">Claviceps aff. purpurea</name>
    <dbReference type="NCBI Taxonomy" id="1967640"/>
    <lineage>
        <taxon>Eukaryota</taxon>
        <taxon>Fungi</taxon>
        <taxon>Dikarya</taxon>
        <taxon>Ascomycota</taxon>
        <taxon>Pezizomycotina</taxon>
        <taxon>Sordariomycetes</taxon>
        <taxon>Hypocreomycetidae</taxon>
        <taxon>Hypocreales</taxon>
        <taxon>Clavicipitaceae</taxon>
        <taxon>Claviceps</taxon>
    </lineage>
</organism>
<dbReference type="EMBL" id="SRRH01000061">
    <property type="protein sequence ID" value="KAG6300614.1"/>
    <property type="molecule type" value="Genomic_DNA"/>
</dbReference>